<dbReference type="EMBL" id="WJXW01000008">
    <property type="protein sequence ID" value="KAF9733612.1"/>
    <property type="molecule type" value="Genomic_DNA"/>
</dbReference>
<evidence type="ECO:0000313" key="1">
    <source>
        <dbReference type="EMBL" id="KAF9733612.1"/>
    </source>
</evidence>
<name>A0A9P6KP16_9PLEO</name>
<evidence type="ECO:0000313" key="2">
    <source>
        <dbReference type="Proteomes" id="UP000756921"/>
    </source>
</evidence>
<dbReference type="Proteomes" id="UP000756921">
    <property type="component" value="Unassembled WGS sequence"/>
</dbReference>
<comment type="caution">
    <text evidence="1">The sequence shown here is derived from an EMBL/GenBank/DDBJ whole genome shotgun (WGS) entry which is preliminary data.</text>
</comment>
<sequence length="168" mass="18403">MAVSYSHGAVPSTKVATRSGGGASSLLLDVFRLQKSPHRTLLAEKTSQRTDYCWTLAGLLLDTRRTTVGHSQDYCFRAEDVHPEQLSSHAGCPRRIWIFEKSQDEDCTAHHGEVAAQKSLDEGSSQLQWLGIDTGEEDSLEFDMSLAVPGRQVGNDEVDTSPTGCIRP</sequence>
<dbReference type="AlphaFoldDB" id="A0A9P6KP16"/>
<keyword evidence="2" id="KW-1185">Reference proteome</keyword>
<organism evidence="1 2">
    <name type="scientific">Paraphaeosphaeria minitans</name>
    <dbReference type="NCBI Taxonomy" id="565426"/>
    <lineage>
        <taxon>Eukaryota</taxon>
        <taxon>Fungi</taxon>
        <taxon>Dikarya</taxon>
        <taxon>Ascomycota</taxon>
        <taxon>Pezizomycotina</taxon>
        <taxon>Dothideomycetes</taxon>
        <taxon>Pleosporomycetidae</taxon>
        <taxon>Pleosporales</taxon>
        <taxon>Massarineae</taxon>
        <taxon>Didymosphaeriaceae</taxon>
        <taxon>Paraphaeosphaeria</taxon>
    </lineage>
</organism>
<reference evidence="1" key="1">
    <citation type="journal article" date="2020" name="Mol. Plant Microbe Interact.">
        <title>Genome Sequence of the Biocontrol Agent Coniothyrium minitans strain Conio (IMI 134523).</title>
        <authorList>
            <person name="Patel D."/>
            <person name="Shittu T.A."/>
            <person name="Baroncelli R."/>
            <person name="Muthumeenakshi S."/>
            <person name="Osborne T.H."/>
            <person name="Janganan T.K."/>
            <person name="Sreenivasaprasad S."/>
        </authorList>
    </citation>
    <scope>NUCLEOTIDE SEQUENCE</scope>
    <source>
        <strain evidence="1">Conio</strain>
    </source>
</reference>
<accession>A0A9P6KP16</accession>
<protein>
    <submittedName>
        <fullName evidence="1">Uncharacterized protein</fullName>
    </submittedName>
</protein>
<gene>
    <name evidence="1" type="ORF">PMIN01_07955</name>
</gene>
<proteinExistence type="predicted"/>